<keyword evidence="2" id="KW-1185">Reference proteome</keyword>
<dbReference type="EMBL" id="DS547714">
    <property type="protein sequence ID" value="EDQ98003.1"/>
    <property type="molecule type" value="Genomic_DNA"/>
</dbReference>
<proteinExistence type="predicted"/>
<dbReference type="AlphaFoldDB" id="B0E578"/>
<dbReference type="Gene3D" id="3.30.420.40">
    <property type="match status" value="1"/>
</dbReference>
<dbReference type="HOGENOM" id="CLU_2831620_0_0_1"/>
<dbReference type="KEGG" id="lbc:LACBIDRAFT_317718"/>
<accession>B0E578</accession>
<name>B0E578_LACBS</name>
<organism evidence="2">
    <name type="scientific">Laccaria bicolor (strain S238N-H82 / ATCC MYA-4686)</name>
    <name type="common">Bicoloured deceiver</name>
    <name type="synonym">Laccaria laccata var. bicolor</name>
    <dbReference type="NCBI Taxonomy" id="486041"/>
    <lineage>
        <taxon>Eukaryota</taxon>
        <taxon>Fungi</taxon>
        <taxon>Dikarya</taxon>
        <taxon>Basidiomycota</taxon>
        <taxon>Agaricomycotina</taxon>
        <taxon>Agaricomycetes</taxon>
        <taxon>Agaricomycetidae</taxon>
        <taxon>Agaricales</taxon>
        <taxon>Agaricineae</taxon>
        <taxon>Hydnangiaceae</taxon>
        <taxon>Laccaria</taxon>
    </lineage>
</organism>
<dbReference type="GeneID" id="6087002"/>
<evidence type="ECO:0000313" key="2">
    <source>
        <dbReference type="Proteomes" id="UP000001194"/>
    </source>
</evidence>
<sequence length="66" mass="7494">MSIRDTNVVIIETGRTVVRAGLGLHDLLKTPTVEIQARVGLRQTAFKYQWGFKGTSLSFEESRWDI</sequence>
<dbReference type="STRING" id="486041.B0E578"/>
<evidence type="ECO:0000313" key="1">
    <source>
        <dbReference type="EMBL" id="EDQ98003.1"/>
    </source>
</evidence>
<gene>
    <name evidence="1" type="ORF">LACBIDRAFT_317718</name>
</gene>
<dbReference type="RefSeq" id="XP_001891345.1">
    <property type="nucleotide sequence ID" value="XM_001891310.1"/>
</dbReference>
<protein>
    <submittedName>
        <fullName evidence="1">Predicted protein</fullName>
    </submittedName>
</protein>
<dbReference type="OrthoDB" id="74201at2759"/>
<dbReference type="InParanoid" id="B0E578"/>
<reference evidence="1 2" key="1">
    <citation type="journal article" date="2008" name="Nature">
        <title>The genome of Laccaria bicolor provides insights into mycorrhizal symbiosis.</title>
        <authorList>
            <person name="Martin F."/>
            <person name="Aerts A."/>
            <person name="Ahren D."/>
            <person name="Brun A."/>
            <person name="Danchin E.G.J."/>
            <person name="Duchaussoy F."/>
            <person name="Gibon J."/>
            <person name="Kohler A."/>
            <person name="Lindquist E."/>
            <person name="Pereda V."/>
            <person name="Salamov A."/>
            <person name="Shapiro H.J."/>
            <person name="Wuyts J."/>
            <person name="Blaudez D."/>
            <person name="Buee M."/>
            <person name="Brokstein P."/>
            <person name="Canbaeck B."/>
            <person name="Cohen D."/>
            <person name="Courty P.E."/>
            <person name="Coutinho P.M."/>
            <person name="Delaruelle C."/>
            <person name="Detter J.C."/>
            <person name="Deveau A."/>
            <person name="DiFazio S."/>
            <person name="Duplessis S."/>
            <person name="Fraissinet-Tachet L."/>
            <person name="Lucic E."/>
            <person name="Frey-Klett P."/>
            <person name="Fourrey C."/>
            <person name="Feussner I."/>
            <person name="Gay G."/>
            <person name="Grimwood J."/>
            <person name="Hoegger P.J."/>
            <person name="Jain P."/>
            <person name="Kilaru S."/>
            <person name="Labbe J."/>
            <person name="Lin Y.C."/>
            <person name="Legue V."/>
            <person name="Le Tacon F."/>
            <person name="Marmeisse R."/>
            <person name="Melayah D."/>
            <person name="Montanini B."/>
            <person name="Muratet M."/>
            <person name="Nehls U."/>
            <person name="Niculita-Hirzel H."/>
            <person name="Oudot-Le Secq M.P."/>
            <person name="Peter M."/>
            <person name="Quesneville H."/>
            <person name="Rajashekar B."/>
            <person name="Reich M."/>
            <person name="Rouhier N."/>
            <person name="Schmutz J."/>
            <person name="Yin T."/>
            <person name="Chalot M."/>
            <person name="Henrissat B."/>
            <person name="Kuees U."/>
            <person name="Lucas S."/>
            <person name="Van de Peer Y."/>
            <person name="Podila G.K."/>
            <person name="Polle A."/>
            <person name="Pukkila P.J."/>
            <person name="Richardson P.M."/>
            <person name="Rouze P."/>
            <person name="Sanders I.R."/>
            <person name="Stajich J.E."/>
            <person name="Tunlid A."/>
            <person name="Tuskan G."/>
            <person name="Grigoriev I.V."/>
        </authorList>
    </citation>
    <scope>NUCLEOTIDE SEQUENCE [LARGE SCALE GENOMIC DNA]</scope>
    <source>
        <strain evidence="2">S238N-H82 / ATCC MYA-4686</strain>
    </source>
</reference>
<dbReference type="Proteomes" id="UP000001194">
    <property type="component" value="Unassembled WGS sequence"/>
</dbReference>